<gene>
    <name evidence="1" type="ORF">CRV2_00009335</name>
</gene>
<keyword evidence="2" id="KW-1185">Reference proteome</keyword>
<dbReference type="Proteomes" id="UP000836387">
    <property type="component" value="Unassembled WGS sequence"/>
</dbReference>
<comment type="caution">
    <text evidence="1">The sequence shown here is derived from an EMBL/GenBank/DDBJ whole genome shotgun (WGS) entry which is preliminary data.</text>
</comment>
<proteinExistence type="predicted"/>
<protein>
    <submittedName>
        <fullName evidence="1">Uncharacterized protein</fullName>
    </submittedName>
</protein>
<name>A0ACA9TN75_BIOOC</name>
<organism evidence="1 2">
    <name type="scientific">Clonostachys rosea f. rosea IK726</name>
    <dbReference type="NCBI Taxonomy" id="1349383"/>
    <lineage>
        <taxon>Eukaryota</taxon>
        <taxon>Fungi</taxon>
        <taxon>Dikarya</taxon>
        <taxon>Ascomycota</taxon>
        <taxon>Pezizomycotina</taxon>
        <taxon>Sordariomycetes</taxon>
        <taxon>Hypocreomycetidae</taxon>
        <taxon>Hypocreales</taxon>
        <taxon>Bionectriaceae</taxon>
        <taxon>Clonostachys</taxon>
    </lineage>
</organism>
<accession>A0ACA9TN75</accession>
<reference evidence="1" key="2">
    <citation type="submission" date="2021-10" db="EMBL/GenBank/DDBJ databases">
        <authorList>
            <person name="Piombo E."/>
        </authorList>
    </citation>
    <scope>NUCLEOTIDE SEQUENCE</scope>
</reference>
<reference evidence="1" key="1">
    <citation type="submission" date="2020-04" db="EMBL/GenBank/DDBJ databases">
        <authorList>
            <person name="Broberg M."/>
        </authorList>
    </citation>
    <scope>NUCLEOTIDE SEQUENCE</scope>
</reference>
<evidence type="ECO:0000313" key="1">
    <source>
        <dbReference type="EMBL" id="CAG9942401.1"/>
    </source>
</evidence>
<sequence>MLTDQEDEKRLCAQCMSIFTGQQQLKDPSISSDRGPVHHSSAASFEAAANSGCVICTRARAALRKDELGFLLTQVGQEPFSYRLLSKNSSKLYTYTLEIIIYYYAVERSLGGDHGLERFVWETHLFSTEESIKEDYATLSHCWGGQSIIKLTTDALAQFQKKIETASLPQTFRDAILVARRLGIRYLWIDSLCIIQDSLQDWQKEAALMGEVYSNSTLNVMATACRNSH</sequence>
<evidence type="ECO:0000313" key="2">
    <source>
        <dbReference type="Proteomes" id="UP000836387"/>
    </source>
</evidence>
<dbReference type="EMBL" id="CADEHS020000006">
    <property type="protein sequence ID" value="CAG9942401.1"/>
    <property type="molecule type" value="Genomic_DNA"/>
</dbReference>